<proteinExistence type="predicted"/>
<keyword evidence="2" id="KW-1133">Transmembrane helix</keyword>
<accession>A0ABY5CZX7</accession>
<protein>
    <submittedName>
        <fullName evidence="3">Pentapeptide repeat-containing protein</fullName>
    </submittedName>
</protein>
<keyword evidence="4" id="KW-1185">Reference proteome</keyword>
<evidence type="ECO:0000313" key="4">
    <source>
        <dbReference type="Proteomes" id="UP001055940"/>
    </source>
</evidence>
<sequence length="529" mass="58086">MSTKRLAVDHLASLGLPANTALTVLAILWFLVAVSALTFLYPDPEPTPGRPLDAPQQKVRLTRLVFIAWIMSIWVILGILAATWFALGHPPYKPPAELTSKMVESMVTRAFAVIAGLGGVALLVTAYRRQKTTEQDSQRDTSRLFTERFASASSQFGHEEAAVKLAGVHALAHVADQAPSISERQMVIDVLCAFLRMPSPQEPPTQPTGAGEKPQVSYQDQVQAVQAYREVRHTIIDVIASRLRTNPGWQELSYDFSRVTFDGANFTRIRARGVSFRQASFRANRHGNVYFDGVHLHQADFTGAHFTGGIAAKGLPGTISFHRATLTGCSFQDTVFDGARVQIFDGATLDSTSFDGAQLKTGSIEIRDSTLKGTTTFRRARFTGTPVLFLRCTFQGKIDLYEAWFTDEGTGFIVNQGGITGEVSFQRTLMDQGRVHFAGVTLDSGTIDFRYASLNEPTLHFNLPRSPTLRKGTVDFTAITFPNPEHARGLRPQGLVEAERSGTVRVLWPPQWDPASADLPEDTPPPPAD</sequence>
<reference evidence="3" key="1">
    <citation type="submission" date="2022-06" db="EMBL/GenBank/DDBJ databases">
        <authorList>
            <person name="Ping M."/>
        </authorList>
    </citation>
    <scope>NUCLEOTIDE SEQUENCE</scope>
    <source>
        <strain evidence="3">JCM11759T</strain>
    </source>
</reference>
<dbReference type="EMBL" id="CP099837">
    <property type="protein sequence ID" value="USY17449.1"/>
    <property type="molecule type" value="Genomic_DNA"/>
</dbReference>
<name>A0ABY5CZX7_9ACTN</name>
<keyword evidence="2" id="KW-0812">Transmembrane</keyword>
<feature type="region of interest" description="Disordered" evidence="1">
    <location>
        <begin position="509"/>
        <end position="529"/>
    </location>
</feature>
<dbReference type="SUPFAM" id="SSF141571">
    <property type="entry name" value="Pentapeptide repeat-like"/>
    <property type="match status" value="1"/>
</dbReference>
<feature type="transmembrane region" description="Helical" evidence="2">
    <location>
        <begin position="107"/>
        <end position="127"/>
    </location>
</feature>
<dbReference type="Gene3D" id="2.160.20.80">
    <property type="entry name" value="E3 ubiquitin-protein ligase SopA"/>
    <property type="match status" value="1"/>
</dbReference>
<dbReference type="Proteomes" id="UP001055940">
    <property type="component" value="Chromosome"/>
</dbReference>
<dbReference type="RefSeq" id="WP_254417019.1">
    <property type="nucleotide sequence ID" value="NZ_BAAAJB010000069.1"/>
</dbReference>
<evidence type="ECO:0000256" key="2">
    <source>
        <dbReference type="SAM" id="Phobius"/>
    </source>
</evidence>
<evidence type="ECO:0000256" key="1">
    <source>
        <dbReference type="SAM" id="MobiDB-lite"/>
    </source>
</evidence>
<keyword evidence="2" id="KW-0472">Membrane</keyword>
<feature type="transmembrane region" description="Helical" evidence="2">
    <location>
        <begin position="20"/>
        <end position="41"/>
    </location>
</feature>
<feature type="transmembrane region" description="Helical" evidence="2">
    <location>
        <begin position="61"/>
        <end position="87"/>
    </location>
</feature>
<organism evidence="3 4">
    <name type="scientific">Nocardiopsis exhalans</name>
    <dbReference type="NCBI Taxonomy" id="163604"/>
    <lineage>
        <taxon>Bacteria</taxon>
        <taxon>Bacillati</taxon>
        <taxon>Actinomycetota</taxon>
        <taxon>Actinomycetes</taxon>
        <taxon>Streptosporangiales</taxon>
        <taxon>Nocardiopsidaceae</taxon>
        <taxon>Nocardiopsis</taxon>
    </lineage>
</organism>
<evidence type="ECO:0000313" key="3">
    <source>
        <dbReference type="EMBL" id="USY17449.1"/>
    </source>
</evidence>
<gene>
    <name evidence="3" type="ORF">NE857_19100</name>
</gene>